<evidence type="ECO:0000256" key="2">
    <source>
        <dbReference type="ARBA" id="ARBA00010663"/>
    </source>
</evidence>
<evidence type="ECO:0000259" key="10">
    <source>
        <dbReference type="PROSITE" id="PS50262"/>
    </source>
</evidence>
<dbReference type="PANTHER" id="PTHR45695">
    <property type="entry name" value="LEUCOKININ RECEPTOR-RELATED"/>
    <property type="match status" value="1"/>
</dbReference>
<feature type="transmembrane region" description="Helical" evidence="9">
    <location>
        <begin position="127"/>
        <end position="146"/>
    </location>
</feature>
<feature type="transmembrane region" description="Helical" evidence="9">
    <location>
        <begin position="219"/>
        <end position="242"/>
    </location>
</feature>
<keyword evidence="6 9" id="KW-0472">Membrane</keyword>
<keyword evidence="4 9" id="KW-1133">Transmembrane helix</keyword>
<dbReference type="EMBL" id="JASPKZ010007874">
    <property type="protein sequence ID" value="KAJ9581644.1"/>
    <property type="molecule type" value="Genomic_DNA"/>
</dbReference>
<reference evidence="11" key="2">
    <citation type="submission" date="2023-05" db="EMBL/GenBank/DDBJ databases">
        <authorList>
            <person name="Fouks B."/>
        </authorList>
    </citation>
    <scope>NUCLEOTIDE SEQUENCE</scope>
    <source>
        <strain evidence="11">Stay&amp;Tobe</strain>
        <tissue evidence="11">Testes</tissue>
    </source>
</reference>
<dbReference type="GO" id="GO:0005886">
    <property type="term" value="C:plasma membrane"/>
    <property type="evidence" value="ECO:0007669"/>
    <property type="project" value="TreeGrafter"/>
</dbReference>
<comment type="caution">
    <text evidence="11">The sequence shown here is derived from an EMBL/GenBank/DDBJ whole genome shotgun (WGS) entry which is preliminary data.</text>
</comment>
<dbReference type="Proteomes" id="UP001233999">
    <property type="component" value="Unassembled WGS sequence"/>
</dbReference>
<evidence type="ECO:0000313" key="11">
    <source>
        <dbReference type="EMBL" id="KAJ9581644.1"/>
    </source>
</evidence>
<gene>
    <name evidence="11" type="ORF">L9F63_023185</name>
</gene>
<evidence type="ECO:0000256" key="6">
    <source>
        <dbReference type="ARBA" id="ARBA00023136"/>
    </source>
</evidence>
<dbReference type="AlphaFoldDB" id="A0AAD7ZJ48"/>
<keyword evidence="5" id="KW-0297">G-protein coupled receptor</keyword>
<dbReference type="InterPro" id="IPR000276">
    <property type="entry name" value="GPCR_Rhodpsn"/>
</dbReference>
<comment type="subcellular location">
    <subcellularLocation>
        <location evidence="1">Membrane</location>
        <topology evidence="1">Multi-pass membrane protein</topology>
    </subcellularLocation>
</comment>
<dbReference type="Gene3D" id="1.20.1070.10">
    <property type="entry name" value="Rhodopsin 7-helix transmembrane proteins"/>
    <property type="match status" value="1"/>
</dbReference>
<feature type="transmembrane region" description="Helical" evidence="9">
    <location>
        <begin position="12"/>
        <end position="31"/>
    </location>
</feature>
<keyword evidence="8" id="KW-0807">Transducer</keyword>
<dbReference type="SUPFAM" id="SSF81321">
    <property type="entry name" value="Family A G protein-coupled receptor-like"/>
    <property type="match status" value="1"/>
</dbReference>
<dbReference type="CDD" id="cd00637">
    <property type="entry name" value="7tm_classA_rhodopsin-like"/>
    <property type="match status" value="1"/>
</dbReference>
<evidence type="ECO:0000256" key="4">
    <source>
        <dbReference type="ARBA" id="ARBA00022989"/>
    </source>
</evidence>
<feature type="transmembrane region" description="Helical" evidence="9">
    <location>
        <begin position="166"/>
        <end position="188"/>
    </location>
</feature>
<sequence length="309" mass="35363">MHLIHSLNLAVYVVIIVVGCIWNGTLIFMFARHKEIRTKANTMIFNLAVCDIINLGIVAPLRYRYHYPHASPDNVDGCRCVEVFVHIIYFASALSVFALSIQRFCITLPSPIINTKFLNNTTVTTSFYISIIWVISFLISLPYGLLWEVYGHLCGTSENNYVLKTMFIVIFIIFCVVLPIVLFFFNFATARRLKCSVRIVVGGVNDSTREVVRVRSANVVMVLSVLFLMTHLPYPSWCVYAYSTEVDRNIATSLILEYVSKYFLFLNSMFNPIALYITSSTFRKLFSRYLCCSRDDRKIPSVQSTTTSF</sequence>
<evidence type="ECO:0000256" key="1">
    <source>
        <dbReference type="ARBA" id="ARBA00004141"/>
    </source>
</evidence>
<evidence type="ECO:0000256" key="3">
    <source>
        <dbReference type="ARBA" id="ARBA00022692"/>
    </source>
</evidence>
<evidence type="ECO:0000256" key="8">
    <source>
        <dbReference type="ARBA" id="ARBA00023224"/>
    </source>
</evidence>
<accession>A0AAD7ZJ48</accession>
<dbReference type="InterPro" id="IPR017452">
    <property type="entry name" value="GPCR_Rhodpsn_7TM"/>
</dbReference>
<keyword evidence="3 9" id="KW-0812">Transmembrane</keyword>
<feature type="transmembrane region" description="Helical" evidence="9">
    <location>
        <begin position="83"/>
        <end position="106"/>
    </location>
</feature>
<dbReference type="PROSITE" id="PS50262">
    <property type="entry name" value="G_PROTEIN_RECEP_F1_2"/>
    <property type="match status" value="1"/>
</dbReference>
<dbReference type="GO" id="GO:0004930">
    <property type="term" value="F:G protein-coupled receptor activity"/>
    <property type="evidence" value="ECO:0007669"/>
    <property type="project" value="UniProtKB-KW"/>
</dbReference>
<protein>
    <recommendedName>
        <fullName evidence="10">G-protein coupled receptors family 1 profile domain-containing protein</fullName>
    </recommendedName>
</protein>
<organism evidence="11 12">
    <name type="scientific">Diploptera punctata</name>
    <name type="common">Pacific beetle cockroach</name>
    <dbReference type="NCBI Taxonomy" id="6984"/>
    <lineage>
        <taxon>Eukaryota</taxon>
        <taxon>Metazoa</taxon>
        <taxon>Ecdysozoa</taxon>
        <taxon>Arthropoda</taxon>
        <taxon>Hexapoda</taxon>
        <taxon>Insecta</taxon>
        <taxon>Pterygota</taxon>
        <taxon>Neoptera</taxon>
        <taxon>Polyneoptera</taxon>
        <taxon>Dictyoptera</taxon>
        <taxon>Blattodea</taxon>
        <taxon>Blaberoidea</taxon>
        <taxon>Blaberidae</taxon>
        <taxon>Diplopterinae</taxon>
        <taxon>Diploptera</taxon>
    </lineage>
</organism>
<dbReference type="PRINTS" id="PR00237">
    <property type="entry name" value="GPCRRHODOPSN"/>
</dbReference>
<proteinExistence type="inferred from homology"/>
<keyword evidence="7" id="KW-0675">Receptor</keyword>
<comment type="similarity">
    <text evidence="2">Belongs to the G-protein coupled receptor 1 family.</text>
</comment>
<feature type="domain" description="G-protein coupled receptors family 1 profile" evidence="10">
    <location>
        <begin position="22"/>
        <end position="275"/>
    </location>
</feature>
<name>A0AAD7ZJ48_DIPPU</name>
<keyword evidence="12" id="KW-1185">Reference proteome</keyword>
<evidence type="ECO:0000313" key="12">
    <source>
        <dbReference type="Proteomes" id="UP001233999"/>
    </source>
</evidence>
<feature type="transmembrane region" description="Helical" evidence="9">
    <location>
        <begin position="262"/>
        <end position="279"/>
    </location>
</feature>
<dbReference type="PANTHER" id="PTHR45695:SF9">
    <property type="entry name" value="LEUCOKININ RECEPTOR"/>
    <property type="match status" value="1"/>
</dbReference>
<evidence type="ECO:0000256" key="5">
    <source>
        <dbReference type="ARBA" id="ARBA00023040"/>
    </source>
</evidence>
<dbReference type="Pfam" id="PF00001">
    <property type="entry name" value="7tm_1"/>
    <property type="match status" value="1"/>
</dbReference>
<reference evidence="11" key="1">
    <citation type="journal article" date="2023" name="IScience">
        <title>Live-bearing cockroach genome reveals convergent evolutionary mechanisms linked to viviparity in insects and beyond.</title>
        <authorList>
            <person name="Fouks B."/>
            <person name="Harrison M.C."/>
            <person name="Mikhailova A.A."/>
            <person name="Marchal E."/>
            <person name="English S."/>
            <person name="Carruthers M."/>
            <person name="Jennings E.C."/>
            <person name="Chiamaka E.L."/>
            <person name="Frigard R.A."/>
            <person name="Pippel M."/>
            <person name="Attardo G.M."/>
            <person name="Benoit J.B."/>
            <person name="Bornberg-Bauer E."/>
            <person name="Tobe S.S."/>
        </authorList>
    </citation>
    <scope>NUCLEOTIDE SEQUENCE</scope>
    <source>
        <strain evidence="11">Stay&amp;Tobe</strain>
    </source>
</reference>
<evidence type="ECO:0000256" key="7">
    <source>
        <dbReference type="ARBA" id="ARBA00023170"/>
    </source>
</evidence>
<feature type="transmembrane region" description="Helical" evidence="9">
    <location>
        <begin position="43"/>
        <end position="63"/>
    </location>
</feature>
<evidence type="ECO:0000256" key="9">
    <source>
        <dbReference type="SAM" id="Phobius"/>
    </source>
</evidence>